<gene>
    <name evidence="1" type="ORF">LY56_02169</name>
</gene>
<dbReference type="RefSeq" id="WP_071469422.1">
    <property type="nucleotide sequence ID" value="NZ_MEHT01000012.1"/>
</dbReference>
<dbReference type="AlphaFoldDB" id="A0A2W7QLM8"/>
<evidence type="ECO:0000313" key="1">
    <source>
        <dbReference type="EMBL" id="PZX42179.1"/>
    </source>
</evidence>
<proteinExistence type="predicted"/>
<sequence>MIQAVRVDGHFGEYLQGRLGPDGPVVLVTLPCPLTGVIGTHHPARHGLKLAGAGLSVPQVQRFIASLRGRLTGHVRLRARMAAGLGTGVSTARLVALARLSGWDGPPEVLARACIAVEGASDPLMFAAPERLLWASRQGRALRTMPALPRHEVIGGHWGAPQRTDARDDAFPDISDLVADWAQADSLASFAALGRESARRCIRLRGPSGDPTEALAQDMGALGWVMAHTGAMRGLIFAPGQVPAQARATLRAAGLRGIVQFKGGTE</sequence>
<dbReference type="OrthoDB" id="7687262at2"/>
<dbReference type="EMBL" id="QKZQ01000009">
    <property type="protein sequence ID" value="PZX42179.1"/>
    <property type="molecule type" value="Genomic_DNA"/>
</dbReference>
<comment type="caution">
    <text evidence="1">The sequence shown here is derived from an EMBL/GenBank/DDBJ whole genome shotgun (WGS) entry which is preliminary data.</text>
</comment>
<organism evidence="1 2">
    <name type="scientific">Roseinatronobacter thiooxidans</name>
    <dbReference type="NCBI Taxonomy" id="121821"/>
    <lineage>
        <taxon>Bacteria</taxon>
        <taxon>Pseudomonadati</taxon>
        <taxon>Pseudomonadota</taxon>
        <taxon>Alphaproteobacteria</taxon>
        <taxon>Rhodobacterales</taxon>
        <taxon>Paracoccaceae</taxon>
        <taxon>Roseinatronobacter</taxon>
    </lineage>
</organism>
<protein>
    <submittedName>
        <fullName evidence="1">Uncharacterized protein involved in propanediol utilization</fullName>
    </submittedName>
</protein>
<reference evidence="1 2" key="1">
    <citation type="submission" date="2018-06" db="EMBL/GenBank/DDBJ databases">
        <title>Genomic Encyclopedia of Archaeal and Bacterial Type Strains, Phase II (KMG-II): from individual species to whole genera.</title>
        <authorList>
            <person name="Goeker M."/>
        </authorList>
    </citation>
    <scope>NUCLEOTIDE SEQUENCE [LARGE SCALE GENOMIC DNA]</scope>
    <source>
        <strain evidence="1 2">DSM 13087</strain>
    </source>
</reference>
<evidence type="ECO:0000313" key="2">
    <source>
        <dbReference type="Proteomes" id="UP000249364"/>
    </source>
</evidence>
<dbReference type="STRING" id="121821.GCA_001870675_00575"/>
<name>A0A2W7QLM8_9RHOB</name>
<dbReference type="Proteomes" id="UP000249364">
    <property type="component" value="Unassembled WGS sequence"/>
</dbReference>
<accession>A0A2W7QLM8</accession>
<keyword evidence="2" id="KW-1185">Reference proteome</keyword>